<reference evidence="2" key="1">
    <citation type="submission" date="2020-02" db="EMBL/GenBank/DDBJ databases">
        <authorList>
            <person name="Meier V. D."/>
        </authorList>
    </citation>
    <scope>NUCLEOTIDE SEQUENCE</scope>
    <source>
        <strain evidence="2">AVDCRST_MAG64</strain>
    </source>
</reference>
<feature type="non-terminal residue" evidence="2">
    <location>
        <position position="111"/>
    </location>
</feature>
<dbReference type="EMBL" id="CADCUQ010000600">
    <property type="protein sequence ID" value="CAA9417496.1"/>
    <property type="molecule type" value="Genomic_DNA"/>
</dbReference>
<evidence type="ECO:0000313" key="2">
    <source>
        <dbReference type="EMBL" id="CAA9417496.1"/>
    </source>
</evidence>
<organism evidence="2">
    <name type="scientific">uncultured Phycisphaerae bacterium</name>
    <dbReference type="NCBI Taxonomy" id="904963"/>
    <lineage>
        <taxon>Bacteria</taxon>
        <taxon>Pseudomonadati</taxon>
        <taxon>Planctomycetota</taxon>
        <taxon>Phycisphaerae</taxon>
        <taxon>environmental samples</taxon>
    </lineage>
</organism>
<accession>A0A6J4PKZ6</accession>
<feature type="compositionally biased region" description="Low complexity" evidence="1">
    <location>
        <begin position="71"/>
        <end position="84"/>
    </location>
</feature>
<name>A0A6J4PKZ6_9BACT</name>
<proteinExistence type="predicted"/>
<evidence type="ECO:0000256" key="1">
    <source>
        <dbReference type="SAM" id="MobiDB-lite"/>
    </source>
</evidence>
<feature type="non-terminal residue" evidence="2">
    <location>
        <position position="1"/>
    </location>
</feature>
<sequence length="111" mass="11119">QGAAPHVRQGEPGAVRPAGGRVDPAGDGADEQPVREQAGAGRGRQPGRPTREVGQAEHGGCRRAVHGDALPPAAARGARAGGVVARRRPAAGGRGPAVEPAQQAGLRLQLL</sequence>
<protein>
    <submittedName>
        <fullName evidence="2">Uncharacterized protein</fullName>
    </submittedName>
</protein>
<dbReference type="AlphaFoldDB" id="A0A6J4PKZ6"/>
<feature type="region of interest" description="Disordered" evidence="1">
    <location>
        <begin position="1"/>
        <end position="111"/>
    </location>
</feature>
<gene>
    <name evidence="2" type="ORF">AVDCRST_MAG64-2665</name>
</gene>